<feature type="domain" description="V-ATPase proteolipid subunit C-like" evidence="10">
    <location>
        <begin position="9"/>
        <end position="71"/>
    </location>
</feature>
<dbReference type="CDD" id="cd18182">
    <property type="entry name" value="ATP-synt_Fo_c_ATP5G3"/>
    <property type="match status" value="1"/>
</dbReference>
<feature type="site" description="Reversibly protonated during proton transport" evidence="9">
    <location>
        <position position="58"/>
    </location>
</feature>
<dbReference type="GO" id="GO:0005886">
    <property type="term" value="C:plasma membrane"/>
    <property type="evidence" value="ECO:0007669"/>
    <property type="project" value="UniProtKB-SubCell"/>
</dbReference>
<keyword evidence="3 9" id="KW-0138">CF(0)</keyword>
<keyword evidence="12" id="KW-1185">Reference proteome</keyword>
<dbReference type="InterPro" id="IPR038662">
    <property type="entry name" value="ATP_synth_F0_csu_sf"/>
</dbReference>
<evidence type="ECO:0000259" key="10">
    <source>
        <dbReference type="Pfam" id="PF00137"/>
    </source>
</evidence>
<dbReference type="Gene3D" id="1.20.20.10">
    <property type="entry name" value="F1F0 ATP synthase subunit C"/>
    <property type="match status" value="1"/>
</dbReference>
<dbReference type="Proteomes" id="UP000001695">
    <property type="component" value="Chromosome"/>
</dbReference>
<comment type="subunit">
    <text evidence="9">F-type ATPases have 2 components, F(1) - the catalytic core - and F(0) - the membrane proton channel. F(1) has five subunits: alpha(3), beta(3), gamma(1), delta(1), epsilon(1). F(0) has three main subunits: a(1), b(2) and c(10-14). The alpha and beta chains form an alternating ring which encloses part of the gamma chain. F(1) is attached to F(0) by a central stalk formed by the gamma and epsilon chains, while a peripheral stalk is formed by the delta and b chains.</text>
</comment>
<sequence length="76" mass="7695">MDPLAAKYLGAGFTVIGMGAAAIGVAIIFASFLSGALRNPTASDAQFGRAFIGAALAEGLGIFSFLVAILLLFVMK</sequence>
<evidence type="ECO:0000256" key="4">
    <source>
        <dbReference type="ARBA" id="ARBA00022692"/>
    </source>
</evidence>
<keyword evidence="8 9" id="KW-0066">ATP synthesis</keyword>
<dbReference type="eggNOG" id="COG0636">
    <property type="taxonomic scope" value="Bacteria"/>
</dbReference>
<dbReference type="GO" id="GO:0045259">
    <property type="term" value="C:proton-transporting ATP synthase complex"/>
    <property type="evidence" value="ECO:0007669"/>
    <property type="project" value="UniProtKB-KW"/>
</dbReference>
<keyword evidence="9" id="KW-0813">Transport</keyword>
<dbReference type="HAMAP" id="MF_01396">
    <property type="entry name" value="ATP_synth_c_bact"/>
    <property type="match status" value="1"/>
</dbReference>
<dbReference type="STRING" id="395963.Bind_0742"/>
<comment type="subcellular location">
    <subcellularLocation>
        <location evidence="9">Cell inner membrane</location>
        <topology evidence="9">Multi-pass membrane protein</topology>
    </subcellularLocation>
    <subcellularLocation>
        <location evidence="1">Membrane</location>
        <topology evidence="1">Multi-pass membrane protein</topology>
    </subcellularLocation>
</comment>
<evidence type="ECO:0000256" key="5">
    <source>
        <dbReference type="ARBA" id="ARBA00022989"/>
    </source>
</evidence>
<reference evidence="11 12" key="2">
    <citation type="journal article" date="2010" name="J. Bacteriol.">
        <title>Complete genome sequence of Beijerinckia indica subsp. indica.</title>
        <authorList>
            <person name="Tamas I."/>
            <person name="Dedysh S.N."/>
            <person name="Liesack W."/>
            <person name="Stott M.B."/>
            <person name="Alam M."/>
            <person name="Murrell J.C."/>
            <person name="Dunfield P.F."/>
        </authorList>
    </citation>
    <scope>NUCLEOTIDE SEQUENCE [LARGE SCALE GENOMIC DNA]</scope>
    <source>
        <strain evidence="12">ATCC 9039 / DSM 1715 / NCIMB 8712</strain>
    </source>
</reference>
<dbReference type="AlphaFoldDB" id="B2IGL0"/>
<dbReference type="EMBL" id="CP001016">
    <property type="protein sequence ID" value="ACB94392.1"/>
    <property type="molecule type" value="Genomic_DNA"/>
</dbReference>
<dbReference type="SUPFAM" id="SSF81333">
    <property type="entry name" value="F1F0 ATP synthase subunit C"/>
    <property type="match status" value="1"/>
</dbReference>
<keyword evidence="5 9" id="KW-1133">Transmembrane helix</keyword>
<dbReference type="HOGENOM" id="CLU_148047_4_0_5"/>
<dbReference type="KEGG" id="bid:Bind_0742"/>
<feature type="transmembrane region" description="Helical" evidence="9">
    <location>
        <begin position="12"/>
        <end position="32"/>
    </location>
</feature>
<dbReference type="GO" id="GO:0008289">
    <property type="term" value="F:lipid binding"/>
    <property type="evidence" value="ECO:0007669"/>
    <property type="project" value="UniProtKB-KW"/>
</dbReference>
<keyword evidence="9" id="KW-0375">Hydrogen ion transport</keyword>
<evidence type="ECO:0000313" key="12">
    <source>
        <dbReference type="Proteomes" id="UP000001695"/>
    </source>
</evidence>
<accession>B2IGL0</accession>
<keyword evidence="9" id="KW-0406">Ion transport</keyword>
<dbReference type="PRINTS" id="PR00124">
    <property type="entry name" value="ATPASEC"/>
</dbReference>
<keyword evidence="6 9" id="KW-0446">Lipid-binding</keyword>
<keyword evidence="9" id="KW-0997">Cell inner membrane</keyword>
<evidence type="ECO:0000256" key="8">
    <source>
        <dbReference type="ARBA" id="ARBA00023310"/>
    </source>
</evidence>
<evidence type="ECO:0000256" key="2">
    <source>
        <dbReference type="ARBA" id="ARBA00006704"/>
    </source>
</evidence>
<evidence type="ECO:0000256" key="1">
    <source>
        <dbReference type="ARBA" id="ARBA00004141"/>
    </source>
</evidence>
<keyword evidence="7 9" id="KW-0472">Membrane</keyword>
<dbReference type="NCBIfam" id="NF005733">
    <property type="entry name" value="PRK07558.1"/>
    <property type="match status" value="1"/>
</dbReference>
<dbReference type="GO" id="GO:0046933">
    <property type="term" value="F:proton-transporting ATP synthase activity, rotational mechanism"/>
    <property type="evidence" value="ECO:0007669"/>
    <property type="project" value="UniProtKB-UniRule"/>
</dbReference>
<evidence type="ECO:0000256" key="7">
    <source>
        <dbReference type="ARBA" id="ARBA00023136"/>
    </source>
</evidence>
<comment type="function">
    <text evidence="9">Key component of the F(0) channel; it plays a direct role in translocation across the membrane. A homomeric c-ring of between 10-14 subunits forms the central stalk rotor element with the F(1) delta and epsilon subunits.</text>
</comment>
<reference evidence="12" key="1">
    <citation type="submission" date="2008-03" db="EMBL/GenBank/DDBJ databases">
        <title>Complete sequence of chromosome of Beijerinckia indica subsp. indica ATCC 9039.</title>
        <authorList>
            <consortium name="US DOE Joint Genome Institute"/>
            <person name="Copeland A."/>
            <person name="Lucas S."/>
            <person name="Lapidus A."/>
            <person name="Glavina del Rio T."/>
            <person name="Dalin E."/>
            <person name="Tice H."/>
            <person name="Bruce D."/>
            <person name="Goodwin L."/>
            <person name="Pitluck S."/>
            <person name="LaButti K."/>
            <person name="Schmutz J."/>
            <person name="Larimer F."/>
            <person name="Land M."/>
            <person name="Hauser L."/>
            <person name="Kyrpides N."/>
            <person name="Mikhailova N."/>
            <person name="Dunfield P.F."/>
            <person name="Dedysh S.N."/>
            <person name="Liesack W."/>
            <person name="Saw J.H."/>
            <person name="Alam M."/>
            <person name="Chen Y."/>
            <person name="Murrell J.C."/>
            <person name="Richardson P."/>
        </authorList>
    </citation>
    <scope>NUCLEOTIDE SEQUENCE [LARGE SCALE GENOMIC DNA]</scope>
    <source>
        <strain evidence="12">ATCC 9039 / DSM 1715 / NCIMB 8712</strain>
    </source>
</reference>
<dbReference type="InterPro" id="IPR002379">
    <property type="entry name" value="ATPase_proteolipid_c-like_dom"/>
</dbReference>
<keyword evidence="9" id="KW-1003">Cell membrane</keyword>
<dbReference type="Pfam" id="PF00137">
    <property type="entry name" value="ATP-synt_C"/>
    <property type="match status" value="1"/>
</dbReference>
<dbReference type="InterPro" id="IPR035921">
    <property type="entry name" value="F/V-ATP_Csub_sf"/>
</dbReference>
<evidence type="ECO:0000256" key="6">
    <source>
        <dbReference type="ARBA" id="ARBA00023121"/>
    </source>
</evidence>
<comment type="function">
    <text evidence="9">F(1)F(0) ATP synthase produces ATP from ADP in the presence of a proton or sodium gradient. F-type ATPases consist of two structural domains, F(1) containing the extramembraneous catalytic core and F(0) containing the membrane proton channel, linked together by a central stalk and a peripheral stalk. During catalysis, ATP synthesis in the catalytic domain of F(1) is coupled via a rotary mechanism of the central stalk subunits to proton translocation.</text>
</comment>
<evidence type="ECO:0000256" key="3">
    <source>
        <dbReference type="ARBA" id="ARBA00022547"/>
    </source>
</evidence>
<organism evidence="11 12">
    <name type="scientific">Beijerinckia indica subsp. indica (strain ATCC 9039 / DSM 1715 / NCIMB 8712)</name>
    <dbReference type="NCBI Taxonomy" id="395963"/>
    <lineage>
        <taxon>Bacteria</taxon>
        <taxon>Pseudomonadati</taxon>
        <taxon>Pseudomonadota</taxon>
        <taxon>Alphaproteobacteria</taxon>
        <taxon>Hyphomicrobiales</taxon>
        <taxon>Beijerinckiaceae</taxon>
        <taxon>Beijerinckia</taxon>
    </lineage>
</organism>
<name>B2IGL0_BEII9</name>
<proteinExistence type="inferred from homology"/>
<evidence type="ECO:0000313" key="11">
    <source>
        <dbReference type="EMBL" id="ACB94392.1"/>
    </source>
</evidence>
<protein>
    <recommendedName>
        <fullName evidence="9">ATP synthase subunit c</fullName>
    </recommendedName>
    <alternativeName>
        <fullName evidence="9">ATP synthase F(0) sector subunit c</fullName>
    </alternativeName>
    <alternativeName>
        <fullName evidence="9">F-type ATPase subunit c</fullName>
        <shortName evidence="9">F-ATPase subunit c</shortName>
    </alternativeName>
    <alternativeName>
        <fullName evidence="9">Lipid-binding protein</fullName>
    </alternativeName>
</protein>
<dbReference type="GO" id="GO:0033177">
    <property type="term" value="C:proton-transporting two-sector ATPase complex, proton-transporting domain"/>
    <property type="evidence" value="ECO:0007669"/>
    <property type="project" value="InterPro"/>
</dbReference>
<comment type="similarity">
    <text evidence="2 9">Belongs to the ATPase C chain family.</text>
</comment>
<keyword evidence="4 9" id="KW-0812">Transmembrane</keyword>
<feature type="transmembrane region" description="Helical" evidence="9">
    <location>
        <begin position="52"/>
        <end position="74"/>
    </location>
</feature>
<dbReference type="OrthoDB" id="9811093at2"/>
<evidence type="ECO:0000256" key="9">
    <source>
        <dbReference type="HAMAP-Rule" id="MF_01396"/>
    </source>
</evidence>
<dbReference type="RefSeq" id="WP_012383749.1">
    <property type="nucleotide sequence ID" value="NC_010581.1"/>
</dbReference>
<gene>
    <name evidence="9" type="primary">atpE</name>
    <name evidence="11" type="ordered locus">Bind_0742</name>
</gene>
<dbReference type="InterPro" id="IPR000454">
    <property type="entry name" value="ATP_synth_F0_csu"/>
</dbReference>